<dbReference type="GO" id="GO:0007220">
    <property type="term" value="P:Notch receptor processing"/>
    <property type="evidence" value="ECO:0007669"/>
    <property type="project" value="TreeGrafter"/>
</dbReference>
<accession>A0A5S6QJW5</accession>
<dbReference type="AlphaFoldDB" id="A0A5S6QJW5"/>
<dbReference type="PANTHER" id="PTHR16318:SF0">
    <property type="entry name" value="GAMMA-SECRETASE SUBUNIT PEN-2"/>
    <property type="match status" value="1"/>
</dbReference>
<evidence type="ECO:0000256" key="7">
    <source>
        <dbReference type="ARBA" id="ARBA00023136"/>
    </source>
</evidence>
<keyword evidence="6 8" id="KW-1133">Transmembrane helix</keyword>
<comment type="similarity">
    <text evidence="2">Belongs to the PEN-2 family.</text>
</comment>
<dbReference type="GO" id="GO:0007219">
    <property type="term" value="P:Notch signaling pathway"/>
    <property type="evidence" value="ECO:0007669"/>
    <property type="project" value="UniProtKB-KW"/>
</dbReference>
<dbReference type="InterPro" id="IPR019379">
    <property type="entry name" value="Gamma_Secretase_Asp_P_PEN2"/>
</dbReference>
<evidence type="ECO:0000256" key="4">
    <source>
        <dbReference type="ARBA" id="ARBA00022692"/>
    </source>
</evidence>
<proteinExistence type="inferred from homology"/>
<dbReference type="GO" id="GO:0070765">
    <property type="term" value="C:gamma-secretase complex"/>
    <property type="evidence" value="ECO:0007669"/>
    <property type="project" value="TreeGrafter"/>
</dbReference>
<dbReference type="Pfam" id="PF10251">
    <property type="entry name" value="PEN-2"/>
    <property type="match status" value="1"/>
</dbReference>
<protein>
    <recommendedName>
        <fullName evidence="3">Gamma-secretase subunit PEN-2</fullName>
    </recommendedName>
</protein>
<sequence length="101" mass="11563">MHRLPDSEKLRICKIYFAIGLFALPSVWLVNGIWFFSQAFCRKPSFLEQRAIRIYVILSLLGAAAWILGVGIWAYIFLSVRKSSKGYLLKIKFHIASLVVS</sequence>
<keyword evidence="4 8" id="KW-0812">Transmembrane</keyword>
<evidence type="ECO:0000256" key="8">
    <source>
        <dbReference type="SAM" id="Phobius"/>
    </source>
</evidence>
<evidence type="ECO:0000256" key="5">
    <source>
        <dbReference type="ARBA" id="ARBA00022976"/>
    </source>
</evidence>
<evidence type="ECO:0000256" key="1">
    <source>
        <dbReference type="ARBA" id="ARBA00004141"/>
    </source>
</evidence>
<dbReference type="Proteomes" id="UP000046395">
    <property type="component" value="Unassembled WGS sequence"/>
</dbReference>
<comment type="subcellular location">
    <subcellularLocation>
        <location evidence="1">Membrane</location>
        <topology evidence="1">Multi-pass membrane protein</topology>
    </subcellularLocation>
</comment>
<dbReference type="WBParaSite" id="TMUE_2000007470.1">
    <property type="protein sequence ID" value="TMUE_2000007470.1"/>
    <property type="gene ID" value="WBGene00290846"/>
</dbReference>
<evidence type="ECO:0000256" key="2">
    <source>
        <dbReference type="ARBA" id="ARBA00009607"/>
    </source>
</evidence>
<keyword evidence="9" id="KW-1185">Reference proteome</keyword>
<dbReference type="STRING" id="70415.A0A5S6QJW5"/>
<evidence type="ECO:0000313" key="9">
    <source>
        <dbReference type="Proteomes" id="UP000046395"/>
    </source>
</evidence>
<keyword evidence="7 8" id="KW-0472">Membrane</keyword>
<evidence type="ECO:0000313" key="10">
    <source>
        <dbReference type="WBParaSite" id="TMUE_2000007470.1"/>
    </source>
</evidence>
<organism evidence="9 10">
    <name type="scientific">Trichuris muris</name>
    <name type="common">Mouse whipworm</name>
    <dbReference type="NCBI Taxonomy" id="70415"/>
    <lineage>
        <taxon>Eukaryota</taxon>
        <taxon>Metazoa</taxon>
        <taxon>Ecdysozoa</taxon>
        <taxon>Nematoda</taxon>
        <taxon>Enoplea</taxon>
        <taxon>Dorylaimia</taxon>
        <taxon>Trichinellida</taxon>
        <taxon>Trichuridae</taxon>
        <taxon>Trichuris</taxon>
    </lineage>
</organism>
<keyword evidence="5" id="KW-0914">Notch signaling pathway</keyword>
<dbReference type="PANTHER" id="PTHR16318">
    <property type="entry name" value="GAMMA-SECRETASE SUBUNIT PEN-2"/>
    <property type="match status" value="1"/>
</dbReference>
<reference evidence="10" key="1">
    <citation type="submission" date="2019-12" db="UniProtKB">
        <authorList>
            <consortium name="WormBaseParasite"/>
        </authorList>
    </citation>
    <scope>IDENTIFICATION</scope>
</reference>
<feature type="transmembrane region" description="Helical" evidence="8">
    <location>
        <begin position="12"/>
        <end position="34"/>
    </location>
</feature>
<name>A0A5S6QJW5_TRIMR</name>
<feature type="transmembrane region" description="Helical" evidence="8">
    <location>
        <begin position="54"/>
        <end position="78"/>
    </location>
</feature>
<evidence type="ECO:0000256" key="6">
    <source>
        <dbReference type="ARBA" id="ARBA00022989"/>
    </source>
</evidence>
<evidence type="ECO:0000256" key="3">
    <source>
        <dbReference type="ARBA" id="ARBA00018306"/>
    </source>
</evidence>